<dbReference type="EMBL" id="BPVZ01000065">
    <property type="protein sequence ID" value="GKV24194.1"/>
    <property type="molecule type" value="Genomic_DNA"/>
</dbReference>
<feature type="region of interest" description="Disordered" evidence="1">
    <location>
        <begin position="184"/>
        <end position="211"/>
    </location>
</feature>
<dbReference type="PANTHER" id="PTHR34555:SF1">
    <property type="entry name" value="INTEGRAL MEMBRANE HEMOLYSIN-III-LIKE PROTEIN"/>
    <property type="match status" value="1"/>
</dbReference>
<comment type="caution">
    <text evidence="2">The sequence shown here is derived from an EMBL/GenBank/DDBJ whole genome shotgun (WGS) entry which is preliminary data.</text>
</comment>
<evidence type="ECO:0000313" key="2">
    <source>
        <dbReference type="EMBL" id="GKV24194.1"/>
    </source>
</evidence>
<protein>
    <submittedName>
        <fullName evidence="2">Uncharacterized protein</fullName>
    </submittedName>
</protein>
<evidence type="ECO:0000313" key="3">
    <source>
        <dbReference type="Proteomes" id="UP001054252"/>
    </source>
</evidence>
<name>A0AAV5KI52_9ROSI</name>
<feature type="compositionally biased region" description="Low complexity" evidence="1">
    <location>
        <begin position="83"/>
        <end position="96"/>
    </location>
</feature>
<gene>
    <name evidence="2" type="ORF">SLEP1_g33833</name>
</gene>
<dbReference type="AlphaFoldDB" id="A0AAV5KI52"/>
<dbReference type="Proteomes" id="UP001054252">
    <property type="component" value="Unassembled WGS sequence"/>
</dbReference>
<proteinExistence type="predicted"/>
<sequence length="211" mass="22653">MPMVQQTIDSEVGAHRLHNPENSSPSCEKQLPAAVKKTPLRDIQNDNRVVPNSKINSPYAKDGGPAVDAIKVSGTKRPPAWMSPSQDQSPSSNSPNAHLVYVHRKSGVELGKSSTCDGIVINTNGNSPHIRQVDSLEETNQSKPQIKEPKVSCFRAFAPLPKASLMSSSAKALVPLSVGKSGMMLSPESNHHPVASDTTLLNSPEEVNKLH</sequence>
<evidence type="ECO:0000256" key="1">
    <source>
        <dbReference type="SAM" id="MobiDB-lite"/>
    </source>
</evidence>
<organism evidence="2 3">
    <name type="scientific">Rubroshorea leprosula</name>
    <dbReference type="NCBI Taxonomy" id="152421"/>
    <lineage>
        <taxon>Eukaryota</taxon>
        <taxon>Viridiplantae</taxon>
        <taxon>Streptophyta</taxon>
        <taxon>Embryophyta</taxon>
        <taxon>Tracheophyta</taxon>
        <taxon>Spermatophyta</taxon>
        <taxon>Magnoliopsida</taxon>
        <taxon>eudicotyledons</taxon>
        <taxon>Gunneridae</taxon>
        <taxon>Pentapetalae</taxon>
        <taxon>rosids</taxon>
        <taxon>malvids</taxon>
        <taxon>Malvales</taxon>
        <taxon>Dipterocarpaceae</taxon>
        <taxon>Rubroshorea</taxon>
    </lineage>
</organism>
<dbReference type="PANTHER" id="PTHR34555">
    <property type="entry name" value="INTEGRAL MEMBRANE HEMOLYSIN-III-LIKE PROTEIN"/>
    <property type="match status" value="1"/>
</dbReference>
<keyword evidence="3" id="KW-1185">Reference proteome</keyword>
<reference evidence="2 3" key="1">
    <citation type="journal article" date="2021" name="Commun. Biol.">
        <title>The genome of Shorea leprosula (Dipterocarpaceae) highlights the ecological relevance of drought in aseasonal tropical rainforests.</title>
        <authorList>
            <person name="Ng K.K.S."/>
            <person name="Kobayashi M.J."/>
            <person name="Fawcett J.A."/>
            <person name="Hatakeyama M."/>
            <person name="Paape T."/>
            <person name="Ng C.H."/>
            <person name="Ang C.C."/>
            <person name="Tnah L.H."/>
            <person name="Lee C.T."/>
            <person name="Nishiyama T."/>
            <person name="Sese J."/>
            <person name="O'Brien M.J."/>
            <person name="Copetti D."/>
            <person name="Mohd Noor M.I."/>
            <person name="Ong R.C."/>
            <person name="Putra M."/>
            <person name="Sireger I.Z."/>
            <person name="Indrioko S."/>
            <person name="Kosugi Y."/>
            <person name="Izuno A."/>
            <person name="Isagi Y."/>
            <person name="Lee S.L."/>
            <person name="Shimizu K.K."/>
        </authorList>
    </citation>
    <scope>NUCLEOTIDE SEQUENCE [LARGE SCALE GENOMIC DNA]</scope>
    <source>
        <strain evidence="2">214</strain>
    </source>
</reference>
<accession>A0AAV5KI52</accession>
<feature type="region of interest" description="Disordered" evidence="1">
    <location>
        <begin position="1"/>
        <end position="97"/>
    </location>
</feature>